<keyword evidence="3" id="KW-0732">Signal</keyword>
<dbReference type="InterPro" id="IPR041033">
    <property type="entry name" value="SpaA_PFL_dom_1"/>
</dbReference>
<dbReference type="PANTHER" id="PTHR36108:SF13">
    <property type="entry name" value="COLOSSIN-B-RELATED"/>
    <property type="match status" value="1"/>
</dbReference>
<dbReference type="Gene3D" id="3.40.50.410">
    <property type="entry name" value="von Willebrand factor, type A domain"/>
    <property type="match status" value="1"/>
</dbReference>
<keyword evidence="4" id="KW-1133">Transmembrane helix</keyword>
<evidence type="ECO:0000259" key="5">
    <source>
        <dbReference type="PROSITE" id="PS50234"/>
    </source>
</evidence>
<dbReference type="InterPro" id="IPR013783">
    <property type="entry name" value="Ig-like_fold"/>
</dbReference>
<dbReference type="Gene3D" id="2.60.40.1140">
    <property type="entry name" value="Collagen-binding surface protein Cna, B-type domain"/>
    <property type="match status" value="1"/>
</dbReference>
<dbReference type="PANTHER" id="PTHR36108">
    <property type="entry name" value="COLOSSIN-B-RELATED"/>
    <property type="match status" value="1"/>
</dbReference>
<dbReference type="InterPro" id="IPR049319">
    <property type="entry name" value="GBS104-like_Ig"/>
</dbReference>
<evidence type="ECO:0000313" key="6">
    <source>
        <dbReference type="EMBL" id="MCT8388604.1"/>
    </source>
</evidence>
<evidence type="ECO:0000256" key="3">
    <source>
        <dbReference type="ARBA" id="ARBA00022729"/>
    </source>
</evidence>
<keyword evidence="4" id="KW-0812">Transmembrane</keyword>
<sequence length="903" mass="100229">MLLRRERKKIYIIKKKRAKKRRYRSFFLLWMSVLSLCLLIFGQSVTAASILPVYQTTNAGTSPSHAWTIPGQPQVINHQGGYDSDGWDNVTQWDGAPDNTENSYLKFGGNNANQPDYQIRQYARQTTTPGLFDVFLNIKGNRKADIKPIDIVLVTDMSGSMDSVFNGGIKREYAVRDGIKKFMQTINDEGYGDFVNVGLVSYSSKESEKRTGISTENIDRVSNETHVTNINRILRNPPAGGTFTQNGLREAQNMLATDQSDHKKIMVLLTDGIPTQSYKVTHAKVVDGQVIGTEFGQDWDYPGVTAQFLEHHYPDWIWRPAPYQVDGQAIKDTWAATLGEAYQLRKKGTELHVLGIQLAEDGWGTGDKAYKYLSKPEVRERMALLATPGHYRDADTLDDVGTYLEDQVKTVLSEFYTVKNGTVHNPIGQQFTYADTQPAVTSVGKKTVDTLPNVTRDAQQLDVNGITLGKNQEIQVHYQVHLKTEDRNFQPNFWYQVSGESTFKPTEISAPVTFGIPSAKASGTKFQVTKQWIDDIDRTKRPGQIQFEIGRKVADQLTDWRAIGQLTAADNWQKTFTKGLQDGQSVWLPAYNNQGQTFDYQVLNEQTASYVTKVEHQDNQATVINCQYGLRINKVVKGTTSPIKGAKFTIVDKNGVEIGTVESGQCQLLTPGDYTIRESQVPLGFKADTTTYHLTLTSDGQWLSDGQAISATTPEPDGDGLKDGFSIAKTLSHNASQTNVVQLTKNNQVKPFTLLVKKTDAQTSLPLAGAQFGLKSLSGDTLIPNTNRDATEFTFTHLMPGSYTLTELQAPKGYFRAEPVVITVSPDGQAKVTGGSKQCSTTLTTDQDDNQITLQVPNRNQAVFPKTGGTGQLPYFIVAGCLVSVGLLLSVVYQRVQRRRQGK</sequence>
<organism evidence="6 7">
    <name type="scientific">Leuconostoc holzapfelii</name>
    <dbReference type="NCBI Taxonomy" id="434464"/>
    <lineage>
        <taxon>Bacteria</taxon>
        <taxon>Bacillati</taxon>
        <taxon>Bacillota</taxon>
        <taxon>Bacilli</taxon>
        <taxon>Lactobacillales</taxon>
        <taxon>Lactobacillaceae</taxon>
        <taxon>Leuconostoc</taxon>
    </lineage>
</organism>
<dbReference type="SUPFAM" id="SSF53300">
    <property type="entry name" value="vWA-like"/>
    <property type="match status" value="1"/>
</dbReference>
<gene>
    <name evidence="6" type="ORF">D0501_00590</name>
</gene>
<dbReference type="CDD" id="cd00222">
    <property type="entry name" value="CollagenBindB"/>
    <property type="match status" value="1"/>
</dbReference>
<evidence type="ECO:0000256" key="1">
    <source>
        <dbReference type="ARBA" id="ARBA00007257"/>
    </source>
</evidence>
<dbReference type="Pfam" id="PF05738">
    <property type="entry name" value="Cna_B"/>
    <property type="match status" value="1"/>
</dbReference>
<dbReference type="Pfam" id="PF00092">
    <property type="entry name" value="VWA"/>
    <property type="match status" value="1"/>
</dbReference>
<dbReference type="Pfam" id="PF21426">
    <property type="entry name" value="GBS104-like_Ig"/>
    <property type="match status" value="1"/>
</dbReference>
<dbReference type="SMART" id="SM00327">
    <property type="entry name" value="VWA"/>
    <property type="match status" value="1"/>
</dbReference>
<dbReference type="InterPro" id="IPR036465">
    <property type="entry name" value="vWFA_dom_sf"/>
</dbReference>
<keyword evidence="4" id="KW-0472">Membrane</keyword>
<dbReference type="EMBL" id="QVOV01000001">
    <property type="protein sequence ID" value="MCT8388604.1"/>
    <property type="molecule type" value="Genomic_DNA"/>
</dbReference>
<dbReference type="Pfam" id="PF17802">
    <property type="entry name" value="SpaA"/>
    <property type="match status" value="2"/>
</dbReference>
<protein>
    <submittedName>
        <fullName evidence="6">VWA domain-containing protein</fullName>
    </submittedName>
</protein>
<comment type="caution">
    <text evidence="6">The sequence shown here is derived from an EMBL/GenBank/DDBJ whole genome shotgun (WGS) entry which is preliminary data.</text>
</comment>
<dbReference type="InterPro" id="IPR002035">
    <property type="entry name" value="VWF_A"/>
</dbReference>
<dbReference type="CDD" id="cd00198">
    <property type="entry name" value="vWFA"/>
    <property type="match status" value="1"/>
</dbReference>
<dbReference type="Proteomes" id="UP001525857">
    <property type="component" value="Unassembled WGS sequence"/>
</dbReference>
<accession>A0ABT2NT99</accession>
<dbReference type="Gene3D" id="2.60.40.10">
    <property type="entry name" value="Immunoglobulins"/>
    <property type="match status" value="2"/>
</dbReference>
<dbReference type="InterPro" id="IPR008454">
    <property type="entry name" value="Collagen-bd_Cna-like_B-typ_dom"/>
</dbReference>
<keyword evidence="2" id="KW-0964">Secreted</keyword>
<feature type="domain" description="VWFA" evidence="5">
    <location>
        <begin position="150"/>
        <end position="415"/>
    </location>
</feature>
<feature type="transmembrane region" description="Helical" evidence="4">
    <location>
        <begin position="873"/>
        <end position="893"/>
    </location>
</feature>
<comment type="similarity">
    <text evidence="1">Belongs to the serine-aspartate repeat-containing protein (SDr) family.</text>
</comment>
<keyword evidence="7" id="KW-1185">Reference proteome</keyword>
<proteinExistence type="inferred from homology"/>
<evidence type="ECO:0000256" key="4">
    <source>
        <dbReference type="SAM" id="Phobius"/>
    </source>
</evidence>
<evidence type="ECO:0000313" key="7">
    <source>
        <dbReference type="Proteomes" id="UP001525857"/>
    </source>
</evidence>
<dbReference type="SUPFAM" id="SSF49478">
    <property type="entry name" value="Cna protein B-type domain"/>
    <property type="match status" value="1"/>
</dbReference>
<dbReference type="PROSITE" id="PS50234">
    <property type="entry name" value="VWFA"/>
    <property type="match status" value="1"/>
</dbReference>
<evidence type="ECO:0000256" key="2">
    <source>
        <dbReference type="ARBA" id="ARBA00022525"/>
    </source>
</evidence>
<reference evidence="6 7" key="1">
    <citation type="submission" date="2018-08" db="EMBL/GenBank/DDBJ databases">
        <title>Draft genome sequences of Leuconostoc spp. and Weissella spp. with biocontrol potential.</title>
        <authorList>
            <person name="Lo R."/>
            <person name="Ho V.T.T."/>
            <person name="Turner M.S."/>
        </authorList>
    </citation>
    <scope>NUCLEOTIDE SEQUENCE [LARGE SCALE GENOMIC DNA]</scope>
    <source>
        <strain evidence="6 7">733</strain>
    </source>
</reference>
<name>A0ABT2NT99_9LACO</name>